<evidence type="ECO:0000256" key="6">
    <source>
        <dbReference type="ARBA" id="ARBA00070228"/>
    </source>
</evidence>
<dbReference type="EMBL" id="CP009533">
    <property type="protein sequence ID" value="AIS16828.1"/>
    <property type="molecule type" value="Genomic_DNA"/>
</dbReference>
<evidence type="ECO:0000313" key="8">
    <source>
        <dbReference type="EMBL" id="AIS16828.1"/>
    </source>
</evidence>
<dbReference type="SUPFAM" id="SSF53850">
    <property type="entry name" value="Periplasmic binding protein-like II"/>
    <property type="match status" value="1"/>
</dbReference>
<dbReference type="GO" id="GO:0016020">
    <property type="term" value="C:membrane"/>
    <property type="evidence" value="ECO:0007669"/>
    <property type="project" value="InterPro"/>
</dbReference>
<dbReference type="InterPro" id="IPR001638">
    <property type="entry name" value="Solute-binding_3/MltF_N"/>
</dbReference>
<comment type="subcellular location">
    <subcellularLocation>
        <location evidence="1">Periplasm</location>
    </subcellularLocation>
</comment>
<dbReference type="Pfam" id="PF09084">
    <property type="entry name" value="NMT1"/>
    <property type="match status" value="1"/>
</dbReference>
<dbReference type="OrthoDB" id="7374754at2"/>
<evidence type="ECO:0000256" key="4">
    <source>
        <dbReference type="ARBA" id="ARBA00022729"/>
    </source>
</evidence>
<evidence type="ECO:0000259" key="7">
    <source>
        <dbReference type="SMART" id="SM00062"/>
    </source>
</evidence>
<keyword evidence="4" id="KW-0732">Signal</keyword>
<name>A0A089YKD2_9PSED</name>
<accession>A0A089YKD2</accession>
<evidence type="ECO:0000313" key="9">
    <source>
        <dbReference type="Proteomes" id="UP000029499"/>
    </source>
</evidence>
<dbReference type="HOGENOM" id="CLU_028871_2_1_6"/>
<organism evidence="8 9">
    <name type="scientific">Pseudomonas rhizosphaerae</name>
    <dbReference type="NCBI Taxonomy" id="216142"/>
    <lineage>
        <taxon>Bacteria</taxon>
        <taxon>Pseudomonadati</taxon>
        <taxon>Pseudomonadota</taxon>
        <taxon>Gammaproteobacteria</taxon>
        <taxon>Pseudomonadales</taxon>
        <taxon>Pseudomonadaceae</taxon>
        <taxon>Pseudomonas</taxon>
    </lineage>
</organism>
<keyword evidence="9" id="KW-1185">Reference proteome</keyword>
<dbReference type="Gene3D" id="3.40.190.10">
    <property type="entry name" value="Periplasmic binding protein-like II"/>
    <property type="match status" value="2"/>
</dbReference>
<protein>
    <recommendedName>
        <fullName evidence="6">Putative aliphatic sulfonates-binding protein</fullName>
    </recommendedName>
</protein>
<proteinExistence type="inferred from homology"/>
<dbReference type="AlphaFoldDB" id="A0A089YKD2"/>
<dbReference type="InterPro" id="IPR010067">
    <property type="entry name" value="ABC_SsuA_sub-bd"/>
</dbReference>
<comment type="function">
    <text evidence="5">Part of a binding-protein-dependent transport system for aliphatic sulfonates. Putative binding protein.</text>
</comment>
<dbReference type="eggNOG" id="COG0715">
    <property type="taxonomic scope" value="Bacteria"/>
</dbReference>
<feature type="domain" description="Solute-binding protein family 3/N-terminal" evidence="7">
    <location>
        <begin position="29"/>
        <end position="242"/>
    </location>
</feature>
<dbReference type="STRING" id="216142.LT40_05140"/>
<sequence length="325" mass="35104">MTRFRVLSFFLAAGLLATGPLAWADKLEPLRVANQKSTLKLLLSAAGELKDVPYPIEFSEFAAAAPLGEALNAGAVDVGYLGDAPYVFALGSGAPLKAVSITHFEGRYTTSILVPKDSPLQSVADLKGKRVVTNRGSIGHFLVIKALRDAGLKTADITFVNLLPSDAQGALQSGDADAWSTWDPYTTIALNQGNARILRKGTDLLTNNTYLVATQQATETKRAQVEDFVVRLERAYQWANTHHDEFAAAQAQVTRLPLAVHLASVNETRYTRAEITDAVIADLQQTADIYLEEGVLAQPVKVAQGFDKHFNDFRAPTQTPLASAP</sequence>
<reference evidence="8 9" key="1">
    <citation type="journal article" date="2015" name="J. Biotechnol.">
        <title>Complete genome sequence of Pseudomonas rhizosphaerae IH5T (=DSM 16299T), a phosphate-solubilizing rhizobacterium for bacterial biofertilizer.</title>
        <authorList>
            <person name="Kwak Y."/>
            <person name="Jung B.K."/>
            <person name="Shin J.H."/>
        </authorList>
    </citation>
    <scope>NUCLEOTIDE SEQUENCE [LARGE SCALE GENOMIC DNA]</scope>
    <source>
        <strain evidence="8">DSM 16299</strain>
    </source>
</reference>
<dbReference type="GO" id="GO:0042597">
    <property type="term" value="C:periplasmic space"/>
    <property type="evidence" value="ECO:0007669"/>
    <property type="project" value="UniProtKB-SubCell"/>
</dbReference>
<dbReference type="SMART" id="SM00062">
    <property type="entry name" value="PBPb"/>
    <property type="match status" value="1"/>
</dbReference>
<evidence type="ECO:0000256" key="3">
    <source>
        <dbReference type="ARBA" id="ARBA00022448"/>
    </source>
</evidence>
<comment type="similarity">
    <text evidence="2">Belongs to the bacterial solute-binding protein SsuA/TauA family.</text>
</comment>
<dbReference type="PANTHER" id="PTHR30024:SF48">
    <property type="entry name" value="ABC TRANSPORTER SUBSTRATE-BINDING PROTEIN"/>
    <property type="match status" value="1"/>
</dbReference>
<evidence type="ECO:0000256" key="1">
    <source>
        <dbReference type="ARBA" id="ARBA00004418"/>
    </source>
</evidence>
<keyword evidence="3" id="KW-0813">Transport</keyword>
<dbReference type="InterPro" id="IPR015168">
    <property type="entry name" value="SsuA/THI5"/>
</dbReference>
<dbReference type="Proteomes" id="UP000029499">
    <property type="component" value="Chromosome"/>
</dbReference>
<dbReference type="CDD" id="cd13558">
    <property type="entry name" value="PBP2_SsuA_like_2"/>
    <property type="match status" value="1"/>
</dbReference>
<evidence type="ECO:0000256" key="2">
    <source>
        <dbReference type="ARBA" id="ARBA00010742"/>
    </source>
</evidence>
<dbReference type="NCBIfam" id="TIGR01728">
    <property type="entry name" value="SsuA_fam"/>
    <property type="match status" value="1"/>
</dbReference>
<evidence type="ECO:0000256" key="5">
    <source>
        <dbReference type="ARBA" id="ARBA00055538"/>
    </source>
</evidence>
<dbReference type="PANTHER" id="PTHR30024">
    <property type="entry name" value="ALIPHATIC SULFONATES-BINDING PROTEIN-RELATED"/>
    <property type="match status" value="1"/>
</dbReference>
<gene>
    <name evidence="8" type="ORF">LT40_05140</name>
</gene>
<dbReference type="GO" id="GO:0042626">
    <property type="term" value="F:ATPase-coupled transmembrane transporter activity"/>
    <property type="evidence" value="ECO:0007669"/>
    <property type="project" value="InterPro"/>
</dbReference>
<dbReference type="FunFam" id="3.40.190.10:FF:000050">
    <property type="entry name" value="Sulfonate ABC transporter substrate-binding protein"/>
    <property type="match status" value="1"/>
</dbReference>
<dbReference type="KEGG" id="prh:LT40_05140"/>
<dbReference type="RefSeq" id="WP_043187219.1">
    <property type="nucleotide sequence ID" value="NZ_CP009533.1"/>
</dbReference>